<accession>A0ABZ1PQ02</accession>
<gene>
    <name evidence="2" type="ORF">OG375_12960</name>
</gene>
<name>A0ABZ1PQ02_9ACTN</name>
<organism evidence="2 3">
    <name type="scientific">Micromonospora zamorensis</name>
    <dbReference type="NCBI Taxonomy" id="709883"/>
    <lineage>
        <taxon>Bacteria</taxon>
        <taxon>Bacillati</taxon>
        <taxon>Actinomycetota</taxon>
        <taxon>Actinomycetes</taxon>
        <taxon>Micromonosporales</taxon>
        <taxon>Micromonosporaceae</taxon>
        <taxon>Micromonospora</taxon>
    </lineage>
</organism>
<feature type="transmembrane region" description="Helical" evidence="1">
    <location>
        <begin position="20"/>
        <end position="43"/>
    </location>
</feature>
<reference evidence="2 3" key="1">
    <citation type="submission" date="2022-10" db="EMBL/GenBank/DDBJ databases">
        <title>The complete genomes of actinobacterial strains from the NBC collection.</title>
        <authorList>
            <person name="Joergensen T.S."/>
            <person name="Alvarez Arevalo M."/>
            <person name="Sterndorff E.B."/>
            <person name="Faurdal D."/>
            <person name="Vuksanovic O."/>
            <person name="Mourched A.-S."/>
            <person name="Charusanti P."/>
            <person name="Shaw S."/>
            <person name="Blin K."/>
            <person name="Weber T."/>
        </authorList>
    </citation>
    <scope>NUCLEOTIDE SEQUENCE [LARGE SCALE GENOMIC DNA]</scope>
    <source>
        <strain evidence="2 3">NBC_00396</strain>
    </source>
</reference>
<keyword evidence="1" id="KW-0472">Membrane</keyword>
<dbReference type="EMBL" id="CP107941">
    <property type="protein sequence ID" value="WUI85178.1"/>
    <property type="molecule type" value="Genomic_DNA"/>
</dbReference>
<evidence type="ECO:0000313" key="2">
    <source>
        <dbReference type="EMBL" id="WUI85178.1"/>
    </source>
</evidence>
<proteinExistence type="predicted"/>
<dbReference type="RefSeq" id="WP_141909047.1">
    <property type="nucleotide sequence ID" value="NZ_CP107936.1"/>
</dbReference>
<sequence>MTYEPMMVPSRKPNRTTRTVLIVVGVVLTVCCVVGVCGGFWFYRSIKDAVKPVRVATAAYIDDVRAGNYPAAYGRLCGEIRETMTQADFARIQAAQLKIGSYEIVGVYVNNSNGRVTGTSTVEMVQEATGARMTQTMVLVKEDGEWRVCQ</sequence>
<protein>
    <recommendedName>
        <fullName evidence="4">DUF4878 domain-containing protein</fullName>
    </recommendedName>
</protein>
<evidence type="ECO:0000313" key="3">
    <source>
        <dbReference type="Proteomes" id="UP001346877"/>
    </source>
</evidence>
<keyword evidence="3" id="KW-1185">Reference proteome</keyword>
<keyword evidence="1" id="KW-0812">Transmembrane</keyword>
<keyword evidence="1" id="KW-1133">Transmembrane helix</keyword>
<evidence type="ECO:0000256" key="1">
    <source>
        <dbReference type="SAM" id="Phobius"/>
    </source>
</evidence>
<evidence type="ECO:0008006" key="4">
    <source>
        <dbReference type="Google" id="ProtNLM"/>
    </source>
</evidence>
<dbReference type="Proteomes" id="UP001346877">
    <property type="component" value="Chromosome"/>
</dbReference>